<protein>
    <recommendedName>
        <fullName evidence="4">Flagellar FliJ protein</fullName>
    </recommendedName>
</protein>
<evidence type="ECO:0000313" key="2">
    <source>
        <dbReference type="EMBL" id="GGG15958.1"/>
    </source>
</evidence>
<evidence type="ECO:0008006" key="4">
    <source>
        <dbReference type="Google" id="ProtNLM"/>
    </source>
</evidence>
<dbReference type="Proteomes" id="UP000597507">
    <property type="component" value="Unassembled WGS sequence"/>
</dbReference>
<feature type="coiled-coil region" evidence="1">
    <location>
        <begin position="79"/>
        <end position="123"/>
    </location>
</feature>
<dbReference type="EMBL" id="BMKS01000001">
    <property type="protein sequence ID" value="GGG15958.1"/>
    <property type="molecule type" value="Genomic_DNA"/>
</dbReference>
<dbReference type="AlphaFoldDB" id="A0A8J3EAQ4"/>
<sequence>MRGDEGGAGAALVALLRLRRFETAVARRRLAERVGAAAAAEARRDAALEALQAEAAIAAASEDGAAHHAAWLPRGLAGRDRAAAALRLEEERLEGARADLAAARRAERAVEVLAQERAAAARRRAARRAQERLDEMAAAAAARRIAAPRT</sequence>
<evidence type="ECO:0000313" key="3">
    <source>
        <dbReference type="Proteomes" id="UP000597507"/>
    </source>
</evidence>
<comment type="caution">
    <text evidence="2">The sequence shown here is derived from an EMBL/GenBank/DDBJ whole genome shotgun (WGS) entry which is preliminary data.</text>
</comment>
<proteinExistence type="predicted"/>
<keyword evidence="1" id="KW-0175">Coiled coil</keyword>
<reference evidence="2 3" key="1">
    <citation type="journal article" date="2014" name="Int. J. Syst. Evol. Microbiol.">
        <title>Complete genome sequence of Corynebacterium casei LMG S-19264T (=DSM 44701T), isolated from a smear-ripened cheese.</title>
        <authorList>
            <consortium name="US DOE Joint Genome Institute (JGI-PGF)"/>
            <person name="Walter F."/>
            <person name="Albersmeier A."/>
            <person name="Kalinowski J."/>
            <person name="Ruckert C."/>
        </authorList>
    </citation>
    <scope>NUCLEOTIDE SEQUENCE [LARGE SCALE GENOMIC DNA]</scope>
    <source>
        <strain evidence="2 3">CGMCC 1.16330</strain>
    </source>
</reference>
<gene>
    <name evidence="2" type="ORF">GCM10010964_00350</name>
</gene>
<evidence type="ECO:0000256" key="1">
    <source>
        <dbReference type="SAM" id="Coils"/>
    </source>
</evidence>
<keyword evidence="3" id="KW-1185">Reference proteome</keyword>
<name>A0A8J3EAQ4_9PROT</name>
<accession>A0A8J3EAQ4</accession>
<organism evidence="2 3">
    <name type="scientific">Caldovatus sediminis</name>
    <dbReference type="NCBI Taxonomy" id="2041189"/>
    <lineage>
        <taxon>Bacteria</taxon>
        <taxon>Pseudomonadati</taxon>
        <taxon>Pseudomonadota</taxon>
        <taxon>Alphaproteobacteria</taxon>
        <taxon>Acetobacterales</taxon>
        <taxon>Roseomonadaceae</taxon>
        <taxon>Caldovatus</taxon>
    </lineage>
</organism>
<dbReference type="RefSeq" id="WP_188897242.1">
    <property type="nucleotide sequence ID" value="NZ_BMKS01000001.1"/>
</dbReference>